<dbReference type="PANTHER" id="PTHR34980:SF2">
    <property type="entry name" value="INNER MEMBRANE PROTEIN YHAH-RELATED"/>
    <property type="match status" value="1"/>
</dbReference>
<gene>
    <name evidence="2" type="ORF">IV500_03045</name>
</gene>
<dbReference type="Proteomes" id="UP000655366">
    <property type="component" value="Unassembled WGS sequence"/>
</dbReference>
<dbReference type="EMBL" id="JADNYM010000003">
    <property type="protein sequence ID" value="MBG0738407.1"/>
    <property type="molecule type" value="Genomic_DNA"/>
</dbReference>
<keyword evidence="1" id="KW-0812">Transmembrane</keyword>
<accession>A0A931CK06</accession>
<dbReference type="RefSeq" id="WP_196395399.1">
    <property type="nucleotide sequence ID" value="NZ_JADNYM010000003.1"/>
</dbReference>
<evidence type="ECO:0000313" key="3">
    <source>
        <dbReference type="Proteomes" id="UP000655366"/>
    </source>
</evidence>
<proteinExistence type="predicted"/>
<keyword evidence="3" id="KW-1185">Reference proteome</keyword>
<dbReference type="PANTHER" id="PTHR34980">
    <property type="entry name" value="INNER MEMBRANE PROTEIN-RELATED-RELATED"/>
    <property type="match status" value="1"/>
</dbReference>
<dbReference type="Pfam" id="PF05656">
    <property type="entry name" value="DUF805"/>
    <property type="match status" value="1"/>
</dbReference>
<feature type="transmembrane region" description="Helical" evidence="1">
    <location>
        <begin position="24"/>
        <end position="46"/>
    </location>
</feature>
<comment type="caution">
    <text evidence="2">The sequence shown here is derived from an EMBL/GenBank/DDBJ whole genome shotgun (WGS) entry which is preliminary data.</text>
</comment>
<dbReference type="InterPro" id="IPR008523">
    <property type="entry name" value="DUF805"/>
</dbReference>
<keyword evidence="1" id="KW-1133">Transmembrane helix</keyword>
<protein>
    <submittedName>
        <fullName evidence="2">DUF805 domain-containing protein</fullName>
    </submittedName>
</protein>
<evidence type="ECO:0000313" key="2">
    <source>
        <dbReference type="EMBL" id="MBG0738407.1"/>
    </source>
</evidence>
<dbReference type="AlphaFoldDB" id="A0A931CK06"/>
<name>A0A931CK06_9MICC</name>
<sequence length="102" mass="10335">MLVIAGGAGATVAADGTSVPGPGFGVVAAIIGLWGLATLIPGLALLSRRLHDGNFSAWFILLGLVPFLGAIALLVMVLMPSNPQGHRFDGPEAVQQASGYRA</sequence>
<evidence type="ECO:0000256" key="1">
    <source>
        <dbReference type="SAM" id="Phobius"/>
    </source>
</evidence>
<keyword evidence="1" id="KW-0472">Membrane</keyword>
<reference evidence="2 3" key="1">
    <citation type="submission" date="2020-11" db="EMBL/GenBank/DDBJ databases">
        <title>Arthrobacter antarcticus sp. nov., isolated from Antarctic Soil.</title>
        <authorList>
            <person name="Li J."/>
        </authorList>
    </citation>
    <scope>NUCLEOTIDE SEQUENCE [LARGE SCALE GENOMIC DNA]</scope>
    <source>
        <strain evidence="2 3">Z1-20</strain>
    </source>
</reference>
<dbReference type="GO" id="GO:0005886">
    <property type="term" value="C:plasma membrane"/>
    <property type="evidence" value="ECO:0007669"/>
    <property type="project" value="TreeGrafter"/>
</dbReference>
<feature type="transmembrane region" description="Helical" evidence="1">
    <location>
        <begin position="58"/>
        <end position="79"/>
    </location>
</feature>
<organism evidence="2 3">
    <name type="scientific">Arthrobacter terrae</name>
    <dbReference type="NCBI Taxonomy" id="2935737"/>
    <lineage>
        <taxon>Bacteria</taxon>
        <taxon>Bacillati</taxon>
        <taxon>Actinomycetota</taxon>
        <taxon>Actinomycetes</taxon>
        <taxon>Micrococcales</taxon>
        <taxon>Micrococcaceae</taxon>
        <taxon>Arthrobacter</taxon>
    </lineage>
</organism>